<feature type="binding site" evidence="7">
    <location>
        <position position="41"/>
    </location>
    <ligand>
        <name>Zn(2+)</name>
        <dbReference type="ChEBI" id="CHEBI:29105"/>
    </ligand>
</feature>
<comment type="catalytic activity">
    <reaction evidence="6">
        <text>hydrogencarbonate + H(+) = CO2 + H2O</text>
        <dbReference type="Rhea" id="RHEA:10748"/>
        <dbReference type="ChEBI" id="CHEBI:15377"/>
        <dbReference type="ChEBI" id="CHEBI:15378"/>
        <dbReference type="ChEBI" id="CHEBI:16526"/>
        <dbReference type="ChEBI" id="CHEBI:17544"/>
        <dbReference type="EC" id="4.2.1.1"/>
    </reaction>
</comment>
<dbReference type="InterPro" id="IPR001765">
    <property type="entry name" value="Carbonic_anhydrase"/>
</dbReference>
<dbReference type="CDD" id="cd03379">
    <property type="entry name" value="beta_CA_cladeD"/>
    <property type="match status" value="1"/>
</dbReference>
<reference evidence="9 10" key="1">
    <citation type="submission" date="2018-09" db="EMBL/GenBank/DDBJ databases">
        <authorList>
            <person name="Tagini F."/>
        </authorList>
    </citation>
    <scope>NUCLEOTIDE SEQUENCE [LARGE SCALE GENOMIC DNA]</scope>
    <source>
        <strain evidence="9 10">MK142</strain>
    </source>
</reference>
<dbReference type="GO" id="GO:0004089">
    <property type="term" value="F:carbonate dehydratase activity"/>
    <property type="evidence" value="ECO:0007669"/>
    <property type="project" value="UniProtKB-EC"/>
</dbReference>
<keyword evidence="4 7" id="KW-0862">Zinc</keyword>
<proteinExistence type="inferred from homology"/>
<dbReference type="PANTHER" id="PTHR43175:SF3">
    <property type="entry name" value="CARBON DISULFIDE HYDROLASE"/>
    <property type="match status" value="1"/>
</dbReference>
<dbReference type="Gene3D" id="1.10.620.20">
    <property type="entry name" value="Ribonucleotide Reductase, subunit A"/>
    <property type="match status" value="1"/>
</dbReference>
<feature type="binding site" evidence="7">
    <location>
        <position position="39"/>
    </location>
    <ligand>
        <name>Zn(2+)</name>
        <dbReference type="ChEBI" id="CHEBI:29105"/>
    </ligand>
</feature>
<dbReference type="InterPro" id="IPR011017">
    <property type="entry name" value="TRASH_dom"/>
</dbReference>
<evidence type="ECO:0000256" key="7">
    <source>
        <dbReference type="PIRSR" id="PIRSR601765-1"/>
    </source>
</evidence>
<dbReference type="EC" id="4.2.1.1" evidence="2"/>
<evidence type="ECO:0000313" key="10">
    <source>
        <dbReference type="Proteomes" id="UP000268285"/>
    </source>
</evidence>
<evidence type="ECO:0000256" key="4">
    <source>
        <dbReference type="ARBA" id="ARBA00022833"/>
    </source>
</evidence>
<dbReference type="Proteomes" id="UP000268285">
    <property type="component" value="Unassembled WGS sequence"/>
</dbReference>
<dbReference type="SMART" id="SM00947">
    <property type="entry name" value="Pro_CA"/>
    <property type="match status" value="1"/>
</dbReference>
<evidence type="ECO:0000256" key="3">
    <source>
        <dbReference type="ARBA" id="ARBA00022723"/>
    </source>
</evidence>
<feature type="binding site" evidence="7">
    <location>
        <position position="98"/>
    </location>
    <ligand>
        <name>Zn(2+)</name>
        <dbReference type="ChEBI" id="CHEBI:29105"/>
    </ligand>
</feature>
<keyword evidence="9" id="KW-0456">Lyase</keyword>
<accession>A0A498R0S1</accession>
<dbReference type="Pfam" id="PF00484">
    <property type="entry name" value="Pro_CA"/>
    <property type="match status" value="1"/>
</dbReference>
<dbReference type="InterPro" id="IPR007029">
    <property type="entry name" value="YHS_dom"/>
</dbReference>
<evidence type="ECO:0000259" key="8">
    <source>
        <dbReference type="SMART" id="SM00746"/>
    </source>
</evidence>
<sequence>MATLKDELTAKVVEYEHWAKRRRFGRFGPTDRKLWVLACMDERLPINEALGIQVDSPVGHGDAHCFRNAGGIVTDDAIRSAMLSTNFFGTNEIVIVQHTQCGMLSANANDLEAYFKAKGIDTDEPILDPTLPELRLDKGSFAKWIGMTDDVDEALLKTIEVFENHPLIPDDVTISGWVWEVETRRLRPPTRDPVRRARTDATARDYGITQPQPPRWHLGDGKKDVATTTDPVCGMELVIDRAAGHRDVDGHRHYFCSQVCLDSYDADPSRYLPSKTGGVSA</sequence>
<dbReference type="GO" id="GO:0008270">
    <property type="term" value="F:zinc ion binding"/>
    <property type="evidence" value="ECO:0007669"/>
    <property type="project" value="InterPro"/>
</dbReference>
<dbReference type="SUPFAM" id="SSF47240">
    <property type="entry name" value="Ferritin-like"/>
    <property type="match status" value="1"/>
</dbReference>
<evidence type="ECO:0000256" key="6">
    <source>
        <dbReference type="ARBA" id="ARBA00048348"/>
    </source>
</evidence>
<keyword evidence="3 7" id="KW-0479">Metal-binding</keyword>
<dbReference type="PANTHER" id="PTHR43175">
    <property type="entry name" value="CARBONIC ANHYDRASE"/>
    <property type="match status" value="1"/>
</dbReference>
<dbReference type="GO" id="GO:0016491">
    <property type="term" value="F:oxidoreductase activity"/>
    <property type="evidence" value="ECO:0007669"/>
    <property type="project" value="InterPro"/>
</dbReference>
<keyword evidence="10" id="KW-1185">Reference proteome</keyword>
<feature type="binding site" evidence="7">
    <location>
        <position position="101"/>
    </location>
    <ligand>
        <name>Zn(2+)</name>
        <dbReference type="ChEBI" id="CHEBI:29105"/>
    </ligand>
</feature>
<gene>
    <name evidence="9" type="primary">mtcA1_2</name>
    <name evidence="9" type="ORF">LAUMK142_05457</name>
</gene>
<comment type="similarity">
    <text evidence="1">Belongs to the beta-class carbonic anhydrase family.</text>
</comment>
<dbReference type="OrthoDB" id="8968066at2"/>
<dbReference type="AlphaFoldDB" id="A0A498R0S1"/>
<name>A0A498R0S1_9MYCO</name>
<evidence type="ECO:0000256" key="1">
    <source>
        <dbReference type="ARBA" id="ARBA00006217"/>
    </source>
</evidence>
<feature type="domain" description="TRASH" evidence="8">
    <location>
        <begin position="230"/>
        <end position="268"/>
    </location>
</feature>
<evidence type="ECO:0000313" key="9">
    <source>
        <dbReference type="EMBL" id="VBA56244.1"/>
    </source>
</evidence>
<dbReference type="SUPFAM" id="SSF53056">
    <property type="entry name" value="beta-carbonic anhydrase, cab"/>
    <property type="match status" value="1"/>
</dbReference>
<dbReference type="Pfam" id="PF04945">
    <property type="entry name" value="YHS"/>
    <property type="match status" value="1"/>
</dbReference>
<evidence type="ECO:0000256" key="5">
    <source>
        <dbReference type="ARBA" id="ARBA00024993"/>
    </source>
</evidence>
<dbReference type="Gene3D" id="3.40.1050.10">
    <property type="entry name" value="Carbonic anhydrase"/>
    <property type="match status" value="1"/>
</dbReference>
<dbReference type="InterPro" id="IPR012348">
    <property type="entry name" value="RNR-like"/>
</dbReference>
<organism evidence="9 10">
    <name type="scientific">Mycobacterium pseudokansasii</name>
    <dbReference type="NCBI Taxonomy" id="2341080"/>
    <lineage>
        <taxon>Bacteria</taxon>
        <taxon>Bacillati</taxon>
        <taxon>Actinomycetota</taxon>
        <taxon>Actinomycetes</taxon>
        <taxon>Mycobacteriales</taxon>
        <taxon>Mycobacteriaceae</taxon>
        <taxon>Mycobacterium</taxon>
    </lineage>
</organism>
<comment type="function">
    <text evidence="5">Catalyzes the reversible hydration of carbon dioxide to form bicarbonate.</text>
</comment>
<evidence type="ECO:0000256" key="2">
    <source>
        <dbReference type="ARBA" id="ARBA00012925"/>
    </source>
</evidence>
<protein>
    <recommendedName>
        <fullName evidence="2">carbonic anhydrase</fullName>
        <ecNumber evidence="2">4.2.1.1</ecNumber>
    </recommendedName>
</protein>
<dbReference type="InterPro" id="IPR009078">
    <property type="entry name" value="Ferritin-like_SF"/>
</dbReference>
<comment type="cofactor">
    <cofactor evidence="7">
        <name>Zn(2+)</name>
        <dbReference type="ChEBI" id="CHEBI:29105"/>
    </cofactor>
    <text evidence="7">Binds 1 zinc ion per subunit.</text>
</comment>
<dbReference type="RefSeq" id="WP_036405546.1">
    <property type="nucleotide sequence ID" value="NZ_JAIENV010000228.1"/>
</dbReference>
<dbReference type="SMART" id="SM00746">
    <property type="entry name" value="TRASH"/>
    <property type="match status" value="1"/>
</dbReference>
<dbReference type="EMBL" id="UPHU01000001">
    <property type="protein sequence ID" value="VBA56244.1"/>
    <property type="molecule type" value="Genomic_DNA"/>
</dbReference>
<dbReference type="InterPro" id="IPR036874">
    <property type="entry name" value="Carbonic_anhydrase_sf"/>
</dbReference>